<dbReference type="InterPro" id="IPR003018">
    <property type="entry name" value="GAF"/>
</dbReference>
<dbReference type="PANTHER" id="PTHR32089:SF112">
    <property type="entry name" value="LYSOZYME-LIKE PROTEIN-RELATED"/>
    <property type="match status" value="1"/>
</dbReference>
<dbReference type="SUPFAM" id="SSF58104">
    <property type="entry name" value="Methyl-accepting chemotaxis protein (MCP) signaling domain"/>
    <property type="match status" value="1"/>
</dbReference>
<dbReference type="Proteomes" id="UP000293638">
    <property type="component" value="Unassembled WGS sequence"/>
</dbReference>
<evidence type="ECO:0000256" key="1">
    <source>
        <dbReference type="ARBA" id="ARBA00023224"/>
    </source>
</evidence>
<dbReference type="InterPro" id="IPR029016">
    <property type="entry name" value="GAF-like_dom_sf"/>
</dbReference>
<dbReference type="Gene3D" id="1.10.287.950">
    <property type="entry name" value="Methyl-accepting chemotaxis protein"/>
    <property type="match status" value="1"/>
</dbReference>
<dbReference type="SMART" id="SM00283">
    <property type="entry name" value="MA"/>
    <property type="match status" value="1"/>
</dbReference>
<dbReference type="Gene3D" id="3.30.450.40">
    <property type="match status" value="2"/>
</dbReference>
<evidence type="ECO:0000256" key="3">
    <source>
        <dbReference type="PROSITE-ProRule" id="PRU00284"/>
    </source>
</evidence>
<dbReference type="GO" id="GO:0007165">
    <property type="term" value="P:signal transduction"/>
    <property type="evidence" value="ECO:0007669"/>
    <property type="project" value="UniProtKB-KW"/>
</dbReference>
<evidence type="ECO:0000313" key="5">
    <source>
        <dbReference type="EMBL" id="RZS79456.1"/>
    </source>
</evidence>
<evidence type="ECO:0000259" key="4">
    <source>
        <dbReference type="PROSITE" id="PS50111"/>
    </source>
</evidence>
<dbReference type="GO" id="GO:0004888">
    <property type="term" value="F:transmembrane signaling receptor activity"/>
    <property type="evidence" value="ECO:0007669"/>
    <property type="project" value="InterPro"/>
</dbReference>
<comment type="caution">
    <text evidence="5">The sequence shown here is derived from an EMBL/GenBank/DDBJ whole genome shotgun (WGS) entry which is preliminary data.</text>
</comment>
<dbReference type="Pfam" id="PF00015">
    <property type="entry name" value="MCPsignal"/>
    <property type="match status" value="1"/>
</dbReference>
<dbReference type="SUPFAM" id="SSF55781">
    <property type="entry name" value="GAF domain-like"/>
    <property type="match status" value="2"/>
</dbReference>
<evidence type="ECO:0000313" key="6">
    <source>
        <dbReference type="Proteomes" id="UP000293638"/>
    </source>
</evidence>
<dbReference type="OrthoDB" id="5241933at2"/>
<dbReference type="GO" id="GO:0006935">
    <property type="term" value="P:chemotaxis"/>
    <property type="evidence" value="ECO:0007669"/>
    <property type="project" value="InterPro"/>
</dbReference>
<dbReference type="InterPro" id="IPR004090">
    <property type="entry name" value="Chemotax_Me-accpt_rcpt"/>
</dbReference>
<protein>
    <submittedName>
        <fullName evidence="5">GAF domain-containing protein</fullName>
    </submittedName>
</protein>
<gene>
    <name evidence="5" type="ORF">EV189_3810</name>
</gene>
<keyword evidence="1 3" id="KW-0807">Transducer</keyword>
<dbReference type="PANTHER" id="PTHR32089">
    <property type="entry name" value="METHYL-ACCEPTING CHEMOTAXIS PROTEIN MCPB"/>
    <property type="match status" value="1"/>
</dbReference>
<dbReference type="GO" id="GO:0016020">
    <property type="term" value="C:membrane"/>
    <property type="evidence" value="ECO:0007669"/>
    <property type="project" value="InterPro"/>
</dbReference>
<proteinExistence type="inferred from homology"/>
<dbReference type="SMART" id="SM00065">
    <property type="entry name" value="GAF"/>
    <property type="match status" value="2"/>
</dbReference>
<accession>A0A4V2F2S3</accession>
<keyword evidence="6" id="KW-1185">Reference proteome</keyword>
<dbReference type="Pfam" id="PF13185">
    <property type="entry name" value="GAF_2"/>
    <property type="match status" value="2"/>
</dbReference>
<dbReference type="InterPro" id="IPR004089">
    <property type="entry name" value="MCPsignal_dom"/>
</dbReference>
<name>A0A4V2F2S3_9ACTN</name>
<dbReference type="AlphaFoldDB" id="A0A4V2F2S3"/>
<reference evidence="5 6" key="1">
    <citation type="submission" date="2019-02" db="EMBL/GenBank/DDBJ databases">
        <title>Genomic Encyclopedia of Type Strains, Phase IV (KMG-IV): sequencing the most valuable type-strain genomes for metagenomic binning, comparative biology and taxonomic classification.</title>
        <authorList>
            <person name="Goeker M."/>
        </authorList>
    </citation>
    <scope>NUCLEOTIDE SEQUENCE [LARGE SCALE GENOMIC DNA]</scope>
    <source>
        <strain evidence="5 6">DSM 45622</strain>
    </source>
</reference>
<dbReference type="PROSITE" id="PS50111">
    <property type="entry name" value="CHEMOTAXIS_TRANSDUC_2"/>
    <property type="match status" value="1"/>
</dbReference>
<comment type="similarity">
    <text evidence="2">Belongs to the methyl-accepting chemotaxis (MCP) protein family.</text>
</comment>
<evidence type="ECO:0000256" key="2">
    <source>
        <dbReference type="ARBA" id="ARBA00029447"/>
    </source>
</evidence>
<dbReference type="PRINTS" id="PR00260">
    <property type="entry name" value="CHEMTRNSDUCR"/>
</dbReference>
<dbReference type="EMBL" id="SGXD01000006">
    <property type="protein sequence ID" value="RZS79456.1"/>
    <property type="molecule type" value="Genomic_DNA"/>
</dbReference>
<feature type="domain" description="Methyl-accepting transducer" evidence="4">
    <location>
        <begin position="359"/>
        <end position="516"/>
    </location>
</feature>
<sequence length="516" mass="54720">MFGRSAGQQVVALQEERDAFRADLEALTSVLGTIARARTTAEAVRGVLDEVRAAFGWAYGSFWRLGPDGLLHFDQESGSAGEEFRQVTLEASFAEGVGLSGRAWKARDLVFVEDLGTVTDCVRRPAAQRAGVKSGVCFPILVSGRVIGTMDFFATETLSPSPQRLEALRSIGQLLSQGVTRAAEGAAQDEIAVDSAALNAVMRAVASVGRQEEAAQAALDAIRKEFGWEYGSYWAVDDAVGALRFVLESGSAGEEFRQVTLSATFQEGVGLSGRAWKARDLVFVEDLGEMTDCVRAPAAQRAGVKSGVCLPLVVGGRVVGTMDFFSTQTLCLTENRRDALRNTAFLVAKSMERVLESGRLAVAGEQLVTSIQEVERNVVAATNTAADAVRLSEDANSTVGRLSASSVQIGNVVKVINSIAEQTNLLALNATIEAARAGEAGKGFAVVANEVKELAQETSRATEDIVRSIDAIQADTGNVVVSLRGIAEIVERINETQGVIGSVLTEQSAVTRDILA</sequence>
<organism evidence="5 6">
    <name type="scientific">Motilibacter rhizosphaerae</name>
    <dbReference type="NCBI Taxonomy" id="598652"/>
    <lineage>
        <taxon>Bacteria</taxon>
        <taxon>Bacillati</taxon>
        <taxon>Actinomycetota</taxon>
        <taxon>Actinomycetes</taxon>
        <taxon>Motilibacterales</taxon>
        <taxon>Motilibacteraceae</taxon>
        <taxon>Motilibacter</taxon>
    </lineage>
</organism>